<dbReference type="PANTHER" id="PTHR43775:SF18">
    <property type="entry name" value="ENZYME, PUTATIVE (JCVI)-RELATED"/>
    <property type="match status" value="1"/>
</dbReference>
<dbReference type="InterPro" id="IPR050091">
    <property type="entry name" value="PKS_NRPS_Biosynth_Enz"/>
</dbReference>
<dbReference type="PROSITE" id="PS50075">
    <property type="entry name" value="CARRIER"/>
    <property type="match status" value="1"/>
</dbReference>
<evidence type="ECO:0000256" key="2">
    <source>
        <dbReference type="ARBA" id="ARBA00022553"/>
    </source>
</evidence>
<dbReference type="Gene3D" id="3.40.50.720">
    <property type="entry name" value="NAD(P)-binding Rossmann-like Domain"/>
    <property type="match status" value="1"/>
</dbReference>
<sequence>MEPARCRRIAWSKARLLHSPFQYLGVIGNCGQANYAVANAFLDSFATFRHFRGQAACSVELDVIEDYGVIAETENLPNVFDTRVFKGINGSLLAKILYVSVLQQHAHPRSSPEAIAQLITGLIVPQPADSPLKKDARLSAIFEGRSASRGDAGGASGKDAEVQLALLLLKNESADEGARQKAVIEAINSAFVRMLRLPEVMDVERPLSVYGIDSLAAVELKNWIRTELGALVSTLDVLNATSLTSLSKEGDL</sequence>
<dbReference type="Gene3D" id="1.10.1200.10">
    <property type="entry name" value="ACP-like"/>
    <property type="match status" value="1"/>
</dbReference>
<dbReference type="InterPro" id="IPR036736">
    <property type="entry name" value="ACP-like_sf"/>
</dbReference>
<keyword evidence="2" id="KW-0597">Phosphoprotein</keyword>
<dbReference type="PANTHER" id="PTHR43775">
    <property type="entry name" value="FATTY ACID SYNTHASE"/>
    <property type="match status" value="1"/>
</dbReference>
<accession>A0A9Q9DTH6</accession>
<dbReference type="GO" id="GO:0006633">
    <property type="term" value="P:fatty acid biosynthetic process"/>
    <property type="evidence" value="ECO:0007669"/>
    <property type="project" value="TreeGrafter"/>
</dbReference>
<dbReference type="Pfam" id="PF08659">
    <property type="entry name" value="KR"/>
    <property type="match status" value="1"/>
</dbReference>
<dbReference type="Pfam" id="PF23297">
    <property type="entry name" value="ACP_SdgA_C"/>
    <property type="match status" value="1"/>
</dbReference>
<organism evidence="4 5">
    <name type="scientific">Curvularia clavata</name>
    <dbReference type="NCBI Taxonomy" id="95742"/>
    <lineage>
        <taxon>Eukaryota</taxon>
        <taxon>Fungi</taxon>
        <taxon>Dikarya</taxon>
        <taxon>Ascomycota</taxon>
        <taxon>Pezizomycotina</taxon>
        <taxon>Dothideomycetes</taxon>
        <taxon>Pleosporomycetidae</taxon>
        <taxon>Pleosporales</taxon>
        <taxon>Pleosporineae</taxon>
        <taxon>Pleosporaceae</taxon>
        <taxon>Curvularia</taxon>
    </lineage>
</organism>
<protein>
    <submittedName>
        <fullName evidence="4">KR-domain-containing protein</fullName>
    </submittedName>
</protein>
<dbReference type="OrthoDB" id="329835at2759"/>
<gene>
    <name evidence="4" type="ORF">yc1106_05299</name>
</gene>
<dbReference type="SMART" id="SM00823">
    <property type="entry name" value="PKS_PP"/>
    <property type="match status" value="1"/>
</dbReference>
<dbReference type="InterPro" id="IPR009081">
    <property type="entry name" value="PP-bd_ACP"/>
</dbReference>
<dbReference type="GO" id="GO:0044550">
    <property type="term" value="P:secondary metabolite biosynthetic process"/>
    <property type="evidence" value="ECO:0007669"/>
    <property type="project" value="TreeGrafter"/>
</dbReference>
<evidence type="ECO:0000256" key="1">
    <source>
        <dbReference type="ARBA" id="ARBA00022450"/>
    </source>
</evidence>
<dbReference type="GO" id="GO:0031177">
    <property type="term" value="F:phosphopantetheine binding"/>
    <property type="evidence" value="ECO:0007669"/>
    <property type="project" value="InterPro"/>
</dbReference>
<dbReference type="SUPFAM" id="SSF47336">
    <property type="entry name" value="ACP-like"/>
    <property type="match status" value="1"/>
</dbReference>
<dbReference type="VEuPathDB" id="FungiDB:yc1106_05299"/>
<evidence type="ECO:0000259" key="3">
    <source>
        <dbReference type="PROSITE" id="PS50075"/>
    </source>
</evidence>
<keyword evidence="1" id="KW-0596">Phosphopantetheine</keyword>
<dbReference type="InterPro" id="IPR020806">
    <property type="entry name" value="PKS_PP-bd"/>
</dbReference>
<dbReference type="GO" id="GO:0004312">
    <property type="term" value="F:fatty acid synthase activity"/>
    <property type="evidence" value="ECO:0007669"/>
    <property type="project" value="TreeGrafter"/>
</dbReference>
<dbReference type="Proteomes" id="UP001056012">
    <property type="component" value="Chromosome 4"/>
</dbReference>
<evidence type="ECO:0000313" key="5">
    <source>
        <dbReference type="Proteomes" id="UP001056012"/>
    </source>
</evidence>
<dbReference type="InterPro" id="IPR013968">
    <property type="entry name" value="PKS_KR"/>
</dbReference>
<proteinExistence type="predicted"/>
<evidence type="ECO:0000313" key="4">
    <source>
        <dbReference type="EMBL" id="USP78025.1"/>
    </source>
</evidence>
<feature type="domain" description="Carrier" evidence="3">
    <location>
        <begin position="178"/>
        <end position="252"/>
    </location>
</feature>
<reference evidence="4" key="1">
    <citation type="submission" date="2021-12" db="EMBL/GenBank/DDBJ databases">
        <title>Curvularia clavata genome.</title>
        <authorList>
            <person name="Cao Y."/>
        </authorList>
    </citation>
    <scope>NUCLEOTIDE SEQUENCE</scope>
    <source>
        <strain evidence="4">Yc1106</strain>
    </source>
</reference>
<dbReference type="EMBL" id="CP089277">
    <property type="protein sequence ID" value="USP78025.1"/>
    <property type="molecule type" value="Genomic_DNA"/>
</dbReference>
<name>A0A9Q9DTH6_CURCL</name>
<keyword evidence="5" id="KW-1185">Reference proteome</keyword>
<dbReference type="AlphaFoldDB" id="A0A9Q9DTH6"/>